<dbReference type="InParanoid" id="A0A1W4WB78"/>
<dbReference type="GeneID" id="108734266"/>
<dbReference type="InterPro" id="IPR040676">
    <property type="entry name" value="DUF5641"/>
</dbReference>
<feature type="domain" description="DUF5641" evidence="1">
    <location>
        <begin position="133"/>
        <end position="222"/>
    </location>
</feature>
<dbReference type="Proteomes" id="UP000192223">
    <property type="component" value="Unplaced"/>
</dbReference>
<dbReference type="RefSeq" id="XP_018321246.1">
    <property type="nucleotide sequence ID" value="XM_018465744.1"/>
</dbReference>
<organism evidence="2 3">
    <name type="scientific">Agrilus planipennis</name>
    <name type="common">Emerald ash borer</name>
    <name type="synonym">Agrilus marcopoli</name>
    <dbReference type="NCBI Taxonomy" id="224129"/>
    <lineage>
        <taxon>Eukaryota</taxon>
        <taxon>Metazoa</taxon>
        <taxon>Ecdysozoa</taxon>
        <taxon>Arthropoda</taxon>
        <taxon>Hexapoda</taxon>
        <taxon>Insecta</taxon>
        <taxon>Pterygota</taxon>
        <taxon>Neoptera</taxon>
        <taxon>Endopterygota</taxon>
        <taxon>Coleoptera</taxon>
        <taxon>Polyphaga</taxon>
        <taxon>Elateriformia</taxon>
        <taxon>Buprestoidea</taxon>
        <taxon>Buprestidae</taxon>
        <taxon>Agrilinae</taxon>
        <taxon>Agrilus</taxon>
    </lineage>
</organism>
<dbReference type="PANTHER" id="PTHR47331">
    <property type="entry name" value="PHD-TYPE DOMAIN-CONTAINING PROTEIN"/>
    <property type="match status" value="1"/>
</dbReference>
<gene>
    <name evidence="3" type="primary">LOC108734266</name>
</gene>
<dbReference type="InterPro" id="IPR036397">
    <property type="entry name" value="RNaseH_sf"/>
</dbReference>
<proteinExistence type="predicted"/>
<protein>
    <submittedName>
        <fullName evidence="3">Uncharacterized protein LOC108734266</fullName>
    </submittedName>
</protein>
<name>A0A1W4WB78_AGRPL</name>
<sequence length="280" mass="32017">MYSDNGTNFTGAENALSQLDWDEITKNSAVQRIVWRFNPPSATWWGGFWERLIGVMKQLLRRVLGRASLNFEDLLTVICDCEAAINSRPLTYESDDPKELIAITPAMFLIDQTGDGLPDCDIIDRSSLCRKLRYKQKLRDDLRRRFRNEYLGQLRSFCDKKPGRQIERGEVVLIGNDQDKRIDWPLGRVVELLPGRDNQIRLVRLVTSRGSLLRPVQRLYPLECIETSPSFETRASVPTSSLVPGKKRVVKSAGVSCEKSRVPVKTRSGRVCKPPQRFSY</sequence>
<dbReference type="Gene3D" id="3.30.420.10">
    <property type="entry name" value="Ribonuclease H-like superfamily/Ribonuclease H"/>
    <property type="match status" value="1"/>
</dbReference>
<dbReference type="AlphaFoldDB" id="A0A1W4WB78"/>
<accession>A0A1W4WB78</accession>
<dbReference type="GO" id="GO:0003676">
    <property type="term" value="F:nucleic acid binding"/>
    <property type="evidence" value="ECO:0007669"/>
    <property type="project" value="InterPro"/>
</dbReference>
<dbReference type="KEGG" id="apln:108734266"/>
<reference evidence="3" key="1">
    <citation type="submission" date="2025-08" db="UniProtKB">
        <authorList>
            <consortium name="RefSeq"/>
        </authorList>
    </citation>
    <scope>IDENTIFICATION</scope>
    <source>
        <tissue evidence="3">Entire body</tissue>
    </source>
</reference>
<dbReference type="STRING" id="224129.A0A1W4WB78"/>
<evidence type="ECO:0000313" key="2">
    <source>
        <dbReference type="Proteomes" id="UP000192223"/>
    </source>
</evidence>
<dbReference type="InterPro" id="IPR012337">
    <property type="entry name" value="RNaseH-like_sf"/>
</dbReference>
<dbReference type="Pfam" id="PF18701">
    <property type="entry name" value="DUF5641"/>
    <property type="match status" value="1"/>
</dbReference>
<evidence type="ECO:0000259" key="1">
    <source>
        <dbReference type="Pfam" id="PF18701"/>
    </source>
</evidence>
<dbReference type="OrthoDB" id="5967017at2759"/>
<dbReference type="SUPFAM" id="SSF53098">
    <property type="entry name" value="Ribonuclease H-like"/>
    <property type="match status" value="1"/>
</dbReference>
<evidence type="ECO:0000313" key="3">
    <source>
        <dbReference type="RefSeq" id="XP_018321246.1"/>
    </source>
</evidence>
<keyword evidence="2" id="KW-1185">Reference proteome</keyword>